<evidence type="ECO:0000256" key="4">
    <source>
        <dbReference type="ARBA" id="ARBA00023136"/>
    </source>
</evidence>
<organism evidence="7 8">
    <name type="scientific">Candidatus Desantisbacteria bacterium CG2_30_40_21</name>
    <dbReference type="NCBI Taxonomy" id="1817895"/>
    <lineage>
        <taxon>Bacteria</taxon>
        <taxon>Candidatus Desantisiibacteriota</taxon>
    </lineage>
</organism>
<dbReference type="InterPro" id="IPR007452">
    <property type="entry name" value="TamB_C"/>
</dbReference>
<reference evidence="7 8" key="1">
    <citation type="journal article" date="2016" name="Environ. Microbiol.">
        <title>Genomic resolution of a cold subsurface aquifer community provides metabolic insights for novel microbes adapted to high CO concentrations.</title>
        <authorList>
            <person name="Probst A.J."/>
            <person name="Castelle C.J."/>
            <person name="Singh A."/>
            <person name="Brown C.T."/>
            <person name="Anantharaman K."/>
            <person name="Sharon I."/>
            <person name="Hug L.A."/>
            <person name="Burstein D."/>
            <person name="Emerson J.B."/>
            <person name="Thomas B.C."/>
            <person name="Banfield J.F."/>
        </authorList>
    </citation>
    <scope>NUCLEOTIDE SEQUENCE [LARGE SCALE GENOMIC DNA]</scope>
    <source>
        <strain evidence="7">CG2_30_40_21</strain>
    </source>
</reference>
<dbReference type="EMBL" id="MNYI01000202">
    <property type="protein sequence ID" value="OIP37669.1"/>
    <property type="molecule type" value="Genomic_DNA"/>
</dbReference>
<evidence type="ECO:0000313" key="8">
    <source>
        <dbReference type="Proteomes" id="UP000183085"/>
    </source>
</evidence>
<evidence type="ECO:0000256" key="2">
    <source>
        <dbReference type="ARBA" id="ARBA00022692"/>
    </source>
</evidence>
<feature type="chain" id="PRO_5012927330" description="Translocation and assembly module TamB C-terminal domain-containing protein" evidence="5">
    <location>
        <begin position="20"/>
        <end position="1611"/>
    </location>
</feature>
<feature type="domain" description="Translocation and assembly module TamB C-terminal" evidence="6">
    <location>
        <begin position="1358"/>
        <end position="1590"/>
    </location>
</feature>
<keyword evidence="3" id="KW-1133">Transmembrane helix</keyword>
<evidence type="ECO:0000256" key="3">
    <source>
        <dbReference type="ARBA" id="ARBA00022989"/>
    </source>
</evidence>
<dbReference type="GO" id="GO:0009306">
    <property type="term" value="P:protein secretion"/>
    <property type="evidence" value="ECO:0007669"/>
    <property type="project" value="InterPro"/>
</dbReference>
<comment type="caution">
    <text evidence="7">The sequence shown here is derived from an EMBL/GenBank/DDBJ whole genome shotgun (WGS) entry which is preliminary data.</text>
</comment>
<dbReference type="STRING" id="1817895.AUJ95_07860"/>
<dbReference type="GO" id="GO:0005886">
    <property type="term" value="C:plasma membrane"/>
    <property type="evidence" value="ECO:0007669"/>
    <property type="project" value="InterPro"/>
</dbReference>
<dbReference type="Proteomes" id="UP000183085">
    <property type="component" value="Unassembled WGS sequence"/>
</dbReference>
<accession>A0A1J5DNG1</accession>
<sequence length="1611" mass="177648">MKKLVFIFLLLFIVLSATASIIAYQKGFPTKWAKERIIALMEQGMNIHVQIDDIAFGFPNRLIINGLRINRQVPVRAILPEVLPSRNCLPLIKVKQLIIKCRLRDIILRKHPSSYGIDRVIMNSPELYLFRSRDGVWNIENIGKPYKPSSHSPPEFFLFTKNGRIILQDDMQGTSTVLSKIMVNYSFGKFKAKALAGGIEPESLTPLHCFGTIHAVSPINMSWGIEIKKANLSRYASYLNLPFGQVLDGDIQASLKGRAACFGTETGRGQSAVSGQQSAVRKTETAGGAASASGNISKMWTKIGEYTIYGISGQVGVQDGRFLLKNARLPFNQINGTFRLTSDSKTVGAGSKPAQIPENVLPVTTLKACPLRAVMCDAEVKATVVVPDINNPETLIQFSTSRCDAANLRYLTNISSLRDYFSRLKFRTSLQFNGKIVPSPFTISGRLKTNNFIGKEKFPAEAGFIFRDDVFDSVDINIDGKTKLNGKVSFLPERPSDFVVTCCQSRAFPLLGLFGVKAMSEIEKGNISGKLRMRGNNYEGNLTLDTHGLFQKAVLNIKPQGIEAIITQSEGGKIVANCQLSPSLKIDASVHDFIYNQSKYSLDAALNTDRKIMLSNVIINQTDYPPWHGGVNYDNHTLKINSALPQPLLINGVIDKTGQIDMDIAFERLRLNIIHPAVNGNADGKIQLRGNIYKRLSLSGEGIQIRDSLLSSNTATANLSLIKRENMLSIPYLSFAQDNSSVYISGLINTSNGALKSASLNAQINNLLLGNVRATTTVKYNGQAVKGAFKGSLVCTSGNINNINISSGRIEIKQTKNGNIFSGNIHTKDTGVLACSGQWDTNSIIGEFTLNNMNLAKLPFDYFNQWQGNAFIQGKIEGQIKNPRISANFTSSGLKIGSKEVKTLSGNLYYASHRLSVDANFDDELFFFGMLDEEIKARVRIEKGRLSLLSRVLGLPPVRLDGLINGELSLTGKRDNPLIEGDVTVEGFESYGVFADIIKVKVNIKDKVFSTTQLYAQQGKDNQIVIEKCMIDLVPDGRISFEARANSFQVANITLSGIVSCNGSITVGKSASVMINTGNIVINDSYDLKNLAFGVRFLTDKSLEFINSSAENSIMGRVRMDSKDKVIIDNFSLFRQGRKILSIDGWTNLAAKDMDVGIVMDKADLTLLSLYVPTIKKAEGIVNGGLHFGGQMNDPVINGSLKFSGALNTYPFAARVRELNGTIHVVNNSIILQNLSASIGKGRLIAASKGAFTLADMNISIRTEDSPIPILIPDFIESHGRYGGIELDMNISGAVSSPLTTGQIYFINTDFTYPPKKTKDTPIGFFDKMRWDIVITGKDNIRYYNDFVSIYLKKNACLRVVKDDEQLNITGKVFARGGGIIDYLGTEFILKDGLLEFREGEPVPYLSACAWARLDKRKIILSHHGYLSVGELVLSATGYPPLSQEEIIKLLINRSSNYSTLSGSDLHMLFDVAGGQILGKGITDALLVPIERRISRLLRINLSVKTPVVEEMLRQAIFAEGTSTLLPVFANTTIKIGKFISENLYISYKGVLNPYVEEGDDAVNSRKMRLANEIGLEYYMSGNTTIKYKFIPRYNQLRDEYEVSMERGFRF</sequence>
<evidence type="ECO:0000256" key="5">
    <source>
        <dbReference type="SAM" id="SignalP"/>
    </source>
</evidence>
<evidence type="ECO:0000259" key="6">
    <source>
        <dbReference type="Pfam" id="PF04357"/>
    </source>
</evidence>
<gene>
    <name evidence="7" type="ORF">AUJ95_07860</name>
</gene>
<dbReference type="Pfam" id="PF04357">
    <property type="entry name" value="TamB"/>
    <property type="match status" value="1"/>
</dbReference>
<feature type="signal peptide" evidence="5">
    <location>
        <begin position="1"/>
        <end position="19"/>
    </location>
</feature>
<dbReference type="PANTHER" id="PTHR36985:SF1">
    <property type="entry name" value="TRANSLOCATION AND ASSEMBLY MODULE SUBUNIT TAMB"/>
    <property type="match status" value="1"/>
</dbReference>
<proteinExistence type="predicted"/>
<keyword evidence="5" id="KW-0732">Signal</keyword>
<keyword evidence="2" id="KW-0812">Transmembrane</keyword>
<keyword evidence="4" id="KW-0472">Membrane</keyword>
<protein>
    <recommendedName>
        <fullName evidence="6">Translocation and assembly module TamB C-terminal domain-containing protein</fullName>
    </recommendedName>
</protein>
<comment type="subcellular location">
    <subcellularLocation>
        <location evidence="1">Membrane</location>
        <topology evidence="1">Single-pass membrane protein</topology>
    </subcellularLocation>
</comment>
<evidence type="ECO:0000256" key="1">
    <source>
        <dbReference type="ARBA" id="ARBA00004167"/>
    </source>
</evidence>
<name>A0A1J5DNG1_9BACT</name>
<dbReference type="PANTHER" id="PTHR36985">
    <property type="entry name" value="TRANSLOCATION AND ASSEMBLY MODULE SUBUNIT TAMB"/>
    <property type="match status" value="1"/>
</dbReference>
<evidence type="ECO:0000313" key="7">
    <source>
        <dbReference type="EMBL" id="OIP37669.1"/>
    </source>
</evidence>